<dbReference type="RefSeq" id="XP_018329247.1">
    <property type="nucleotide sequence ID" value="XM_018473745.2"/>
</dbReference>
<evidence type="ECO:0000313" key="2">
    <source>
        <dbReference type="Proteomes" id="UP000192223"/>
    </source>
</evidence>
<dbReference type="GO" id="GO:0005576">
    <property type="term" value="C:extracellular region"/>
    <property type="evidence" value="ECO:0007669"/>
    <property type="project" value="GOC"/>
</dbReference>
<accession>A0A1W4X8S7</accession>
<feature type="compositionally biased region" description="Basic and acidic residues" evidence="1">
    <location>
        <begin position="163"/>
        <end position="173"/>
    </location>
</feature>
<dbReference type="STRING" id="224129.A0A1W4X8S7"/>
<protein>
    <submittedName>
        <fullName evidence="3">Uncharacterized protein LOC108739715</fullName>
    </submittedName>
</protein>
<feature type="compositionally biased region" description="Polar residues" evidence="1">
    <location>
        <begin position="2191"/>
        <end position="2202"/>
    </location>
</feature>
<proteinExistence type="predicted"/>
<reference evidence="3" key="1">
    <citation type="submission" date="2025-08" db="UniProtKB">
        <authorList>
            <consortium name="RefSeq"/>
        </authorList>
    </citation>
    <scope>IDENTIFICATION</scope>
    <source>
        <tissue evidence="3">Entire body</tissue>
    </source>
</reference>
<feature type="region of interest" description="Disordered" evidence="1">
    <location>
        <begin position="2183"/>
        <end position="2202"/>
    </location>
</feature>
<dbReference type="GeneID" id="108739715"/>
<evidence type="ECO:0000313" key="3">
    <source>
        <dbReference type="RefSeq" id="XP_018329247.1"/>
    </source>
</evidence>
<dbReference type="GO" id="GO:0003351">
    <property type="term" value="P:epithelial cilium movement involved in extracellular fluid movement"/>
    <property type="evidence" value="ECO:0007669"/>
    <property type="project" value="TreeGrafter"/>
</dbReference>
<dbReference type="PANTHER" id="PTHR21963:SF1">
    <property type="entry name" value="SPERM-ASSOCIATED ANTIGEN 17"/>
    <property type="match status" value="1"/>
</dbReference>
<dbReference type="GO" id="GO:1990716">
    <property type="term" value="C:axonemal central apparatus"/>
    <property type="evidence" value="ECO:0007669"/>
    <property type="project" value="TreeGrafter"/>
</dbReference>
<dbReference type="Proteomes" id="UP000192223">
    <property type="component" value="Unplaced"/>
</dbReference>
<name>A0A1W4X8S7_AGRPL</name>
<dbReference type="OrthoDB" id="10257153at2759"/>
<dbReference type="GO" id="GO:1904158">
    <property type="term" value="P:axonemal central apparatus assembly"/>
    <property type="evidence" value="ECO:0007669"/>
    <property type="project" value="TreeGrafter"/>
</dbReference>
<evidence type="ECO:0000256" key="1">
    <source>
        <dbReference type="SAM" id="MobiDB-lite"/>
    </source>
</evidence>
<dbReference type="InterPro" id="IPR026173">
    <property type="entry name" value="SPAG17"/>
</dbReference>
<keyword evidence="2" id="KW-1185">Reference proteome</keyword>
<dbReference type="InParanoid" id="A0A1W4X8S7"/>
<gene>
    <name evidence="3" type="primary">LOC108739715</name>
</gene>
<feature type="region of interest" description="Disordered" evidence="1">
    <location>
        <begin position="156"/>
        <end position="181"/>
    </location>
</feature>
<organism evidence="2 3">
    <name type="scientific">Agrilus planipennis</name>
    <name type="common">Emerald ash borer</name>
    <name type="synonym">Agrilus marcopoli</name>
    <dbReference type="NCBI Taxonomy" id="224129"/>
    <lineage>
        <taxon>Eukaryota</taxon>
        <taxon>Metazoa</taxon>
        <taxon>Ecdysozoa</taxon>
        <taxon>Arthropoda</taxon>
        <taxon>Hexapoda</taxon>
        <taxon>Insecta</taxon>
        <taxon>Pterygota</taxon>
        <taxon>Neoptera</taxon>
        <taxon>Endopterygota</taxon>
        <taxon>Coleoptera</taxon>
        <taxon>Polyphaga</taxon>
        <taxon>Elateriformia</taxon>
        <taxon>Buprestoidea</taxon>
        <taxon>Buprestidae</taxon>
        <taxon>Agrilinae</taxon>
        <taxon>Agrilus</taxon>
    </lineage>
</organism>
<dbReference type="KEGG" id="apln:108739715"/>
<dbReference type="PANTHER" id="PTHR21963">
    <property type="entry name" value="PF6"/>
    <property type="match status" value="1"/>
</dbReference>
<sequence length="2322" mass="266995">MSKRNKESAPKVENWENFVISTDLNCVDRRRSCDVIFVAERIPKHTQYLVRFSYGASITPQSNVKCVTYSSLLEYILNAKNVSSSADDSHISQMFNYAAKQTPGNSISELEKSITPIGMSLFIKLQIMKIIEEDVWLEKNVILKAKISEAERLQETSISTSSKETKKGKEKAAKQSNKKSTVKEPCATENLLNASPNALKLCLDTIDVPYKHLIITLIGFLEPELFSQLFTNGVPVICLLEITSNGQDDMLNYFLLPQELTQYYTFTRKEESNTKVETSADNFTSISKIANTVQLTQDSSDEVNKLKESRSLKNKMSVSISFREFYNFSNFELEAPESFVKRTSNQSVLETPVHNDCFSLFKRFWDKAYELFQSDAQADYVENTFHMKYDPEREVFASTSDMNEFVNECFDIFEAVSSFLKAVPTTIRQYINYIKNMRLDRLSEQIQAISVEQLLTYKNMMRKVSPECFTIPLLLHCLVEEVHNRHESQFQTWQLDVQRESVLLDKHKEKAPLSLKMFLAKLSKPKLINVVTKRIGVLKMPQCSYENLELVTTVKSRNYDRECTNKIILMPFKIHENNCIEKAANFYRKSVSADLFNANINILSFLLPALLLKQRFTNLNDIKKLMDECNLQGWCQQLNLPLSKLIDVIHLLLFSTHIRKRSTLEIQQKATKVYDQRFPTKSITEQVQQEGVRIEGEETSKAISNGIHNEQSSLSSERDCKLDKVPKIPYIDLYGIKYSEKLKAAVLLQKLFSVQTQYPYIQYRYVPLTDSLLIYFYQSSNKYGTVTEVFNQSLPTPVCIRDFCRFVVHDIQEWLEKEEKEYLTVQEDNQDDRREDLICNVKLEEEVASVKGKQSEKGKKKEEIVIEPEVPPVAPTKVLLPQCASSDKPYAFYGYDLGSARVQLTGSSSTLYSKDGTTVIVDKTSWIGAEKTITIRIKLLHHLFIMHLPNNQCNDNDNTLRFHFSLSDDTIICFSKTRSLSNSMATLYERQCTYEYKTKKGHLSSAYKPPLKNVYCFSQEQDAPLNPLTIPFVTKEELVIPPSPIGCFLQYLQRLNENIISNFPYKLDELESEKSTVEEEMHYDEEEFLEETIGSNQNEINGIENEETVDLNPFELSDFSPDIKPTISSVMSNSTFASDQKMKKRKKYAVKNSMLRPSQRNKILKFLGIENQLKYPKFKIISSMLHRNEYIKRIKSSVTIPVGESTKKLLIKTTFPRARKVVKITKWYPTFLTDTTDDTKKHKFEFQSSMKSGLMIVTIPGFGDASIQIKQFYVDKGPACSIILDEEFRIFVDGMVIIKGRDGNYKILCADSSIVYFEMPHSQKHEKINLRPPISKDKYGKVKRFDYVPLGLKDKKTRREKRRLFKLICRKGKHLIDGPNRFLFQRQRKQLRKESKAFKGPLFYVEQNDVNDLLDFQIVTSTGVRIKAKLKEPIKKDAFLIGSEVDSKAEQIIFEREDGTHSILDSDGTFVTQFPDGTRIKARVICDENLVMYFPPEEKKELGRETTATNITHDSSENQEGWLFIVVNYEYEHPCYAKVFYNSYLYETTVEYPNKSRIRFDDTGVVFVTLGKGIDINMSEKSIDILTKPCPLCPCKSECNLDISPFYNEKLPLPGRTFLKMFDSHGKFFKVTYDGTCKTVIGKRNIDIEHCMHDFTELGKLFVVNRDLSGSKFWDSKLLLKFKMRSKDCTDHSVELHKKSMTNEINCIDFKSVVKKAYFEEFLRPYEYPYLRLKMYQPKSPSPNRMAYTTYRIINVIPASEKLAPFYGVIYKAVEKIDTEITDFRSLLNRLTDESLHTDLDNLIKLQMLLSSYDDVTDWDKNIEKKPKRRKRSRKNYDRQAETQVQLKIPFENEFILCETELAPDFRQALLSYNKWYSSLFRCKCKAPQKRISSKCFRKSASTPKLTSKHAEPAPCDAEINDYCKYYKTPPTDLQPIPIKKTCKKQQSVSIESVLPTVPCAVDPFLQDAKPDCTLLPKIENGSKTQKTITEKDGNVFVCQILKLNPLKDTGSATAMTPTEFLSGNNLDGTEKRSEKSIFESFGQGSRKFRMPFTIRSTGINNQFSRGVPTVNNIHGDFYDVNLPSTSNSSSDKFVNKYSAFGEGRKRDINHAEGSTNLKVLTEAVDTKKKTDIARTRGRSNADGFSFRNSKEMNIQQKRRGNELNLKTSSIHRYAQPVGLNTKDKKKSLNAKGSNENPTLSGNCLRRVSNTINLNTKTSRSFLKRESDTKVITAASQAKMIFSGTLYSKLATSGSTSSLKGNFQYSLNGHEKDKMYKSPGHGNKSFMKKFVAPDELKEIVSELSIFDRNHSKRNIRRNVTQK</sequence>